<evidence type="ECO:0000313" key="1">
    <source>
        <dbReference type="EMBL" id="MBX65437.1"/>
    </source>
</evidence>
<accession>A0A2P2QF04</accession>
<name>A0A2P2QF04_RHIMU</name>
<organism evidence="1">
    <name type="scientific">Rhizophora mucronata</name>
    <name type="common">Asiatic mangrove</name>
    <dbReference type="NCBI Taxonomy" id="61149"/>
    <lineage>
        <taxon>Eukaryota</taxon>
        <taxon>Viridiplantae</taxon>
        <taxon>Streptophyta</taxon>
        <taxon>Embryophyta</taxon>
        <taxon>Tracheophyta</taxon>
        <taxon>Spermatophyta</taxon>
        <taxon>Magnoliopsida</taxon>
        <taxon>eudicotyledons</taxon>
        <taxon>Gunneridae</taxon>
        <taxon>Pentapetalae</taxon>
        <taxon>rosids</taxon>
        <taxon>fabids</taxon>
        <taxon>Malpighiales</taxon>
        <taxon>Rhizophoraceae</taxon>
        <taxon>Rhizophora</taxon>
    </lineage>
</organism>
<dbReference type="AlphaFoldDB" id="A0A2P2QF04"/>
<reference evidence="1" key="1">
    <citation type="submission" date="2018-02" db="EMBL/GenBank/DDBJ databases">
        <title>Rhizophora mucronata_Transcriptome.</title>
        <authorList>
            <person name="Meera S.P."/>
            <person name="Sreeshan A."/>
            <person name="Augustine A."/>
        </authorList>
    </citation>
    <scope>NUCLEOTIDE SEQUENCE</scope>
    <source>
        <tissue evidence="1">Leaf</tissue>
    </source>
</reference>
<sequence>MIIDSKLDILLALFMLLRFICELTNSCHCLTWKFPFC</sequence>
<dbReference type="EMBL" id="GGEC01084953">
    <property type="protein sequence ID" value="MBX65437.1"/>
    <property type="molecule type" value="Transcribed_RNA"/>
</dbReference>
<protein>
    <submittedName>
        <fullName evidence="1">Uncharacterized protein</fullName>
    </submittedName>
</protein>
<proteinExistence type="predicted"/>